<keyword evidence="2" id="KW-0238">DNA-binding</keyword>
<dbReference type="EMBL" id="CP073041">
    <property type="protein sequence ID" value="UXE61434.1"/>
    <property type="molecule type" value="Genomic_DNA"/>
</dbReference>
<evidence type="ECO:0000256" key="3">
    <source>
        <dbReference type="ARBA" id="ARBA00023163"/>
    </source>
</evidence>
<dbReference type="PANTHER" id="PTHR46796:SF12">
    <property type="entry name" value="HTH-TYPE DNA-BINDING TRANSCRIPTIONAL ACTIVATOR EUTR"/>
    <property type="match status" value="1"/>
</dbReference>
<dbReference type="SMART" id="SM00342">
    <property type="entry name" value="HTH_ARAC"/>
    <property type="match status" value="1"/>
</dbReference>
<dbReference type="GO" id="GO:0003700">
    <property type="term" value="F:DNA-binding transcription factor activity"/>
    <property type="evidence" value="ECO:0007669"/>
    <property type="project" value="InterPro"/>
</dbReference>
<evidence type="ECO:0000256" key="1">
    <source>
        <dbReference type="ARBA" id="ARBA00023015"/>
    </source>
</evidence>
<keyword evidence="3" id="KW-0804">Transcription</keyword>
<dbReference type="GO" id="GO:0043565">
    <property type="term" value="F:sequence-specific DNA binding"/>
    <property type="evidence" value="ECO:0007669"/>
    <property type="project" value="InterPro"/>
</dbReference>
<dbReference type="KEGG" id="wna:KA717_39955"/>
<protein>
    <submittedName>
        <fullName evidence="5">Helix-turn-helix transcriptional regulator</fullName>
    </submittedName>
</protein>
<dbReference type="InterPro" id="IPR018060">
    <property type="entry name" value="HTH_AraC"/>
</dbReference>
<name>A0A977PW96_9CYAN</name>
<dbReference type="Pfam" id="PF12833">
    <property type="entry name" value="HTH_18"/>
    <property type="match status" value="1"/>
</dbReference>
<evidence type="ECO:0000256" key="2">
    <source>
        <dbReference type="ARBA" id="ARBA00023125"/>
    </source>
</evidence>
<accession>A0A977PW96</accession>
<dbReference type="Gene3D" id="1.10.10.60">
    <property type="entry name" value="Homeodomain-like"/>
    <property type="match status" value="1"/>
</dbReference>
<proteinExistence type="predicted"/>
<dbReference type="PANTHER" id="PTHR46796">
    <property type="entry name" value="HTH-TYPE TRANSCRIPTIONAL ACTIVATOR RHAS-RELATED"/>
    <property type="match status" value="1"/>
</dbReference>
<keyword evidence="1" id="KW-0805">Transcription regulation</keyword>
<organism evidence="5">
    <name type="scientific">Woronichinia naegeliana WA131</name>
    <dbReference type="NCBI Taxonomy" id="2824559"/>
    <lineage>
        <taxon>Bacteria</taxon>
        <taxon>Bacillati</taxon>
        <taxon>Cyanobacteriota</taxon>
        <taxon>Cyanophyceae</taxon>
        <taxon>Synechococcales</taxon>
        <taxon>Coelosphaeriaceae</taxon>
        <taxon>Woronichinia</taxon>
    </lineage>
</organism>
<gene>
    <name evidence="5" type="ORF">KA717_39955</name>
</gene>
<sequence length="324" mass="37010">MPPLDRTPLLESDNYEEAEMMLTQLIGPCKSEFLEPHSYFLTRYYYASFYQSSMVYLQWQGAQKLTRNQPDEIYVFYLPIEGIIREKINQLEPILSSEKVVHFFTPQQNLVGEISSQGQGISVCIPRQRLQQEMAKLLNNSVNSLISFQPEVDLTTVFGNSLKELILFSWQATAQNSLFLPQLEQTLLTGLLQYHSHNYSAVLQRKEGILGDRQVYLAKEFMRANLQKPISLGDIALAIGVSGRSLQRSFAKYCGCSPIEFLRQARLDSLHQELSQGIPLLGISDLMLKYQFSHLGRCSQSYHQRFGELPSETVHKNRVDSDSA</sequence>
<evidence type="ECO:0000259" key="4">
    <source>
        <dbReference type="PROSITE" id="PS01124"/>
    </source>
</evidence>
<dbReference type="PROSITE" id="PS01124">
    <property type="entry name" value="HTH_ARAC_FAMILY_2"/>
    <property type="match status" value="1"/>
</dbReference>
<dbReference type="Proteomes" id="UP001065613">
    <property type="component" value="Chromosome"/>
</dbReference>
<feature type="domain" description="HTH araC/xylS-type" evidence="4">
    <location>
        <begin position="216"/>
        <end position="316"/>
    </location>
</feature>
<evidence type="ECO:0000313" key="5">
    <source>
        <dbReference type="EMBL" id="UXE61434.1"/>
    </source>
</evidence>
<dbReference type="InterPro" id="IPR009057">
    <property type="entry name" value="Homeodomain-like_sf"/>
</dbReference>
<reference evidence="5" key="1">
    <citation type="submission" date="2021-04" db="EMBL/GenBank/DDBJ databases">
        <title>Genome sequence of Woronichinia naegeliana from Washington state freshwater lake bloom.</title>
        <authorList>
            <person name="Dreher T.W."/>
        </authorList>
    </citation>
    <scope>NUCLEOTIDE SEQUENCE</scope>
    <source>
        <strain evidence="5">WA131</strain>
    </source>
</reference>
<dbReference type="AlphaFoldDB" id="A0A977PW96"/>
<dbReference type="InterPro" id="IPR050204">
    <property type="entry name" value="AraC_XylS_family_regulators"/>
</dbReference>
<dbReference type="SUPFAM" id="SSF46689">
    <property type="entry name" value="Homeodomain-like"/>
    <property type="match status" value="1"/>
</dbReference>